<dbReference type="PANTHER" id="PTHR24148">
    <property type="entry name" value="ANKYRIN REPEAT DOMAIN-CONTAINING PROTEIN 39 HOMOLOG-RELATED"/>
    <property type="match status" value="1"/>
</dbReference>
<dbReference type="Proteomes" id="UP000800092">
    <property type="component" value="Unassembled WGS sequence"/>
</dbReference>
<accession>A0A6A6HD12</accession>
<organism evidence="1 2">
    <name type="scientific">Viridothelium virens</name>
    <name type="common">Speckled blister lichen</name>
    <name type="synonym">Trypethelium virens</name>
    <dbReference type="NCBI Taxonomy" id="1048519"/>
    <lineage>
        <taxon>Eukaryota</taxon>
        <taxon>Fungi</taxon>
        <taxon>Dikarya</taxon>
        <taxon>Ascomycota</taxon>
        <taxon>Pezizomycotina</taxon>
        <taxon>Dothideomycetes</taxon>
        <taxon>Dothideomycetes incertae sedis</taxon>
        <taxon>Trypetheliales</taxon>
        <taxon>Trypetheliaceae</taxon>
        <taxon>Viridothelium</taxon>
    </lineage>
</organism>
<evidence type="ECO:0000313" key="2">
    <source>
        <dbReference type="Proteomes" id="UP000800092"/>
    </source>
</evidence>
<dbReference type="OrthoDB" id="5382128at2759"/>
<reference evidence="1" key="1">
    <citation type="journal article" date="2020" name="Stud. Mycol.">
        <title>101 Dothideomycetes genomes: a test case for predicting lifestyles and emergence of pathogens.</title>
        <authorList>
            <person name="Haridas S."/>
            <person name="Albert R."/>
            <person name="Binder M."/>
            <person name="Bloem J."/>
            <person name="Labutti K."/>
            <person name="Salamov A."/>
            <person name="Andreopoulos B."/>
            <person name="Baker S."/>
            <person name="Barry K."/>
            <person name="Bills G."/>
            <person name="Bluhm B."/>
            <person name="Cannon C."/>
            <person name="Castanera R."/>
            <person name="Culley D."/>
            <person name="Daum C."/>
            <person name="Ezra D."/>
            <person name="Gonzalez J."/>
            <person name="Henrissat B."/>
            <person name="Kuo A."/>
            <person name="Liang C."/>
            <person name="Lipzen A."/>
            <person name="Lutzoni F."/>
            <person name="Magnuson J."/>
            <person name="Mondo S."/>
            <person name="Nolan M."/>
            <person name="Ohm R."/>
            <person name="Pangilinan J."/>
            <person name="Park H.-J."/>
            <person name="Ramirez L."/>
            <person name="Alfaro M."/>
            <person name="Sun H."/>
            <person name="Tritt A."/>
            <person name="Yoshinaga Y."/>
            <person name="Zwiers L.-H."/>
            <person name="Turgeon B."/>
            <person name="Goodwin S."/>
            <person name="Spatafora J."/>
            <person name="Crous P."/>
            <person name="Grigoriev I."/>
        </authorList>
    </citation>
    <scope>NUCLEOTIDE SEQUENCE</scope>
    <source>
        <strain evidence="1">Tuck. ex Michener</strain>
    </source>
</reference>
<evidence type="ECO:0008006" key="3">
    <source>
        <dbReference type="Google" id="ProtNLM"/>
    </source>
</evidence>
<keyword evidence="2" id="KW-1185">Reference proteome</keyword>
<proteinExistence type="predicted"/>
<evidence type="ECO:0000313" key="1">
    <source>
        <dbReference type="EMBL" id="KAF2236016.1"/>
    </source>
</evidence>
<dbReference type="PANTHER" id="PTHR24148:SF64">
    <property type="entry name" value="HETEROKARYON INCOMPATIBILITY DOMAIN-CONTAINING PROTEIN"/>
    <property type="match status" value="1"/>
</dbReference>
<protein>
    <recommendedName>
        <fullName evidence="3">Heterokaryon incompatibility domain-containing protein</fullName>
    </recommendedName>
</protein>
<dbReference type="InterPro" id="IPR052895">
    <property type="entry name" value="HetReg/Transcr_Mod"/>
</dbReference>
<name>A0A6A6HD12_VIRVR</name>
<dbReference type="EMBL" id="ML991787">
    <property type="protein sequence ID" value="KAF2236016.1"/>
    <property type="molecule type" value="Genomic_DNA"/>
</dbReference>
<gene>
    <name evidence="1" type="ORF">EV356DRAFT_575243</name>
</gene>
<sequence length="654" mass="73992">MDQDYADKFLKALWIGTGSVPKCSHCGEGIGSEELLARTCSLESHVIANGQLQWLPSQRIQVPALSEVILVFTRHIECLFRSTRYIPISHVWPRQVANAQYQGPRDGTSYTEVVRIIREIPVQIYRGIASSLIEGQFEIWRDYLSVPQWKPALKDRIIQAIPQIFERAVRTVAYLPDVRADDIAAMRCGASSYEVCRGISNICNTKWFSRTWTAMELTRSRNLQIMLADFTLLKDHDVQLSLVKELQDTWSTEIEKQGNAHATEQMVGMGNNLVPWQLGPLDVVRIKVVHGFQTEFGTAHDVLARRCVTLPRDFFHALLGMLRTGLKESQLSPDTEEALLQVGRRCIRQGDFSPLFMIPSSAQEELKSSDLQGHGFYDLSTFAIGTEILPPTFKDVRFRSGNPIIQAEHVGKVQHIIRVDWTKRAWYVLSVIISTVLSYTGLDVDRFVANIARLYAQEPEKIARHLETTDQMRALRLKLKEVQGQPVGLQDEKTVWIAEAMGLSNLSLENKYHMSPLSPMNFVEAHGGSLHLGGCAALTVVKCRKCQQEFFLRVALLEAEHVVLNTEAYRVPGLKYQYTTIRGAGFLLTDKRVVGRSLWGSSTCTCPKFADLEFPLNALPLPHSNEYPYGSDSTSKECHYLKLEKRIKFGRLQD</sequence>
<dbReference type="AlphaFoldDB" id="A0A6A6HD12"/>